<dbReference type="Gene3D" id="3.30.1330.30">
    <property type="match status" value="1"/>
</dbReference>
<keyword evidence="2" id="KW-0687">Ribonucleoprotein</keyword>
<dbReference type="EMBL" id="FUYN01000001">
    <property type="protein sequence ID" value="SKB26407.1"/>
    <property type="molecule type" value="Genomic_DNA"/>
</dbReference>
<dbReference type="SUPFAM" id="SSF55315">
    <property type="entry name" value="L30e-like"/>
    <property type="match status" value="1"/>
</dbReference>
<dbReference type="GO" id="GO:0005840">
    <property type="term" value="C:ribosome"/>
    <property type="evidence" value="ECO:0007669"/>
    <property type="project" value="UniProtKB-KW"/>
</dbReference>
<dbReference type="AlphaFoldDB" id="A0A1T4ZUX9"/>
<feature type="domain" description="Ribosomal protein eL8/eL30/eS12/Gadd45" evidence="1">
    <location>
        <begin position="6"/>
        <end position="94"/>
    </location>
</feature>
<evidence type="ECO:0000313" key="2">
    <source>
        <dbReference type="EMBL" id="SKB26407.1"/>
    </source>
</evidence>
<name>A0A1T4ZUX9_9FIRM</name>
<dbReference type="InterPro" id="IPR029064">
    <property type="entry name" value="Ribosomal_eL30-like_sf"/>
</dbReference>
<keyword evidence="2" id="KW-0689">Ribosomal protein</keyword>
<dbReference type="Pfam" id="PF01248">
    <property type="entry name" value="Ribosomal_L7Ae"/>
    <property type="match status" value="1"/>
</dbReference>
<accession>A0A1T4ZUX9</accession>
<dbReference type="Proteomes" id="UP000243406">
    <property type="component" value="Unassembled WGS sequence"/>
</dbReference>
<dbReference type="OrthoDB" id="9794863at2"/>
<proteinExistence type="predicted"/>
<evidence type="ECO:0000259" key="1">
    <source>
        <dbReference type="Pfam" id="PF01248"/>
    </source>
</evidence>
<dbReference type="RefSeq" id="WP_079588405.1">
    <property type="nucleotide sequence ID" value="NZ_CP154629.1"/>
</dbReference>
<gene>
    <name evidence="2" type="ORF">SAMN02745120_0416</name>
</gene>
<sequence>MNLSKVLTLIGFAYKSRKMVSGEGITLEAIKKNKVKLVFLASDASENTRKRIKDKCSYRDIPVSEELDRLQIGNAIGKDERVVIGITDEGFSQSMLKLLGGGAYAKD</sequence>
<protein>
    <submittedName>
        <fullName evidence="2">Ribosomal protein L7Ae</fullName>
    </submittedName>
</protein>
<reference evidence="3" key="1">
    <citation type="submission" date="2017-02" db="EMBL/GenBank/DDBJ databases">
        <authorList>
            <person name="Varghese N."/>
            <person name="Submissions S."/>
        </authorList>
    </citation>
    <scope>NUCLEOTIDE SEQUENCE [LARGE SCALE GENOMIC DNA]</scope>
    <source>
        <strain evidence="3">ATCC 35199</strain>
    </source>
</reference>
<dbReference type="InterPro" id="IPR004038">
    <property type="entry name" value="Ribosomal_eL8/eL30/eS12/Gad45"/>
</dbReference>
<evidence type="ECO:0000313" key="3">
    <source>
        <dbReference type="Proteomes" id="UP000243406"/>
    </source>
</evidence>
<keyword evidence="3" id="KW-1185">Reference proteome</keyword>
<organism evidence="2 3">
    <name type="scientific">Acetoanaerobium noterae</name>
    <dbReference type="NCBI Taxonomy" id="745369"/>
    <lineage>
        <taxon>Bacteria</taxon>
        <taxon>Bacillati</taxon>
        <taxon>Bacillota</taxon>
        <taxon>Clostridia</taxon>
        <taxon>Peptostreptococcales</taxon>
        <taxon>Filifactoraceae</taxon>
        <taxon>Acetoanaerobium</taxon>
    </lineage>
</organism>